<feature type="domain" description="Aerotolerance regulator N-terminal" evidence="2">
    <location>
        <begin position="8"/>
        <end position="81"/>
    </location>
</feature>
<dbReference type="NCBIfam" id="TIGR02226">
    <property type="entry name" value="two_anch"/>
    <property type="match status" value="1"/>
</dbReference>
<dbReference type="Gene3D" id="3.40.50.12140">
    <property type="entry name" value="Domain of unknown function DUF4159"/>
    <property type="match status" value="1"/>
</dbReference>
<keyword evidence="1" id="KW-0472">Membrane</keyword>
<feature type="transmembrane region" description="Helical" evidence="1">
    <location>
        <begin position="61"/>
        <end position="83"/>
    </location>
</feature>
<keyword evidence="1" id="KW-0812">Transmembrane</keyword>
<dbReference type="RefSeq" id="WP_119885487.1">
    <property type="nucleotide sequence ID" value="NZ_CP067169.1"/>
</dbReference>
<dbReference type="Gene3D" id="3.40.50.880">
    <property type="match status" value="1"/>
</dbReference>
<protein>
    <submittedName>
        <fullName evidence="4">DUF4159 domain-containing protein</fullName>
    </submittedName>
</protein>
<keyword evidence="1" id="KW-1133">Transmembrane helix</keyword>
<feature type="domain" description="DUF4159" evidence="3">
    <location>
        <begin position="670"/>
        <end position="888"/>
    </location>
</feature>
<dbReference type="Pfam" id="PF07584">
    <property type="entry name" value="BatA"/>
    <property type="match status" value="1"/>
</dbReference>
<dbReference type="InterPro" id="IPR024163">
    <property type="entry name" value="Aerotolerance_reg_N"/>
</dbReference>
<feature type="transmembrane region" description="Helical" evidence="1">
    <location>
        <begin position="6"/>
        <end position="28"/>
    </location>
</feature>
<keyword evidence="5" id="KW-1185">Reference proteome</keyword>
<dbReference type="AlphaFoldDB" id="A0A418ZZW4"/>
<dbReference type="OrthoDB" id="9773014at2"/>
<evidence type="ECO:0000256" key="1">
    <source>
        <dbReference type="SAM" id="Phobius"/>
    </source>
</evidence>
<gene>
    <name evidence="4" type="ORF">D3P06_04755</name>
</gene>
<dbReference type="InterPro" id="IPR029062">
    <property type="entry name" value="Class_I_gatase-like"/>
</dbReference>
<reference evidence="4 5" key="1">
    <citation type="submission" date="2018-09" db="EMBL/GenBank/DDBJ databases">
        <title>Paracoccus onubensis nov. sp. a moderate halophilic bacterium isolated from Gruta de las Maravillas (Aracena, Spain).</title>
        <authorList>
            <person name="Jurado V."/>
            <person name="Gutierrez-Patricio S."/>
            <person name="Gonzalez-Pimentel J.L."/>
            <person name="Laiz L."/>
            <person name="Saiz-Jimenez C."/>
        </authorList>
    </citation>
    <scope>NUCLEOTIDE SEQUENCE [LARGE SCALE GENOMIC DNA]</scope>
    <source>
        <strain evidence="4 5">DSM 19484</strain>
    </source>
</reference>
<evidence type="ECO:0000259" key="3">
    <source>
        <dbReference type="Pfam" id="PF13709"/>
    </source>
</evidence>
<name>A0A418ZZW4_9RHOB</name>
<proteinExistence type="predicted"/>
<dbReference type="InterPro" id="IPR025297">
    <property type="entry name" value="DUF4159"/>
</dbReference>
<dbReference type="Proteomes" id="UP000285530">
    <property type="component" value="Unassembled WGS sequence"/>
</dbReference>
<evidence type="ECO:0000259" key="2">
    <source>
        <dbReference type="Pfam" id="PF07584"/>
    </source>
</evidence>
<evidence type="ECO:0000313" key="4">
    <source>
        <dbReference type="EMBL" id="RJL06117.1"/>
    </source>
</evidence>
<dbReference type="InterPro" id="IPR011933">
    <property type="entry name" value="Double_TM_dom"/>
</dbReference>
<evidence type="ECO:0000313" key="5">
    <source>
        <dbReference type="Proteomes" id="UP000285530"/>
    </source>
</evidence>
<organism evidence="4 5">
    <name type="scientific">Paracoccus aestuarii</name>
    <dbReference type="NCBI Taxonomy" id="453842"/>
    <lineage>
        <taxon>Bacteria</taxon>
        <taxon>Pseudomonadati</taxon>
        <taxon>Pseudomonadota</taxon>
        <taxon>Alphaproteobacteria</taxon>
        <taxon>Rhodobacterales</taxon>
        <taxon>Paracoccaceae</taxon>
        <taxon>Paracoccus</taxon>
    </lineage>
</organism>
<dbReference type="SUPFAM" id="SSF52317">
    <property type="entry name" value="Class I glutamine amidotransferase-like"/>
    <property type="match status" value="1"/>
</dbReference>
<comment type="caution">
    <text evidence="4">The sequence shown here is derived from an EMBL/GenBank/DDBJ whole genome shotgun (WGS) entry which is preliminary data.</text>
</comment>
<dbReference type="PANTHER" id="PTHR37464:SF1">
    <property type="entry name" value="BLL2463 PROTEIN"/>
    <property type="match status" value="1"/>
</dbReference>
<dbReference type="CDD" id="cd03143">
    <property type="entry name" value="A4_beta-galactosidase_middle_domain"/>
    <property type="match status" value="1"/>
</dbReference>
<dbReference type="Pfam" id="PF13709">
    <property type="entry name" value="DUF4159"/>
    <property type="match status" value="1"/>
</dbReference>
<dbReference type="EMBL" id="QZEV01000013">
    <property type="protein sequence ID" value="RJL06117.1"/>
    <property type="molecule type" value="Genomic_DNA"/>
</dbReference>
<dbReference type="PANTHER" id="PTHR37464">
    <property type="entry name" value="BLL2463 PROTEIN"/>
    <property type="match status" value="1"/>
</dbReference>
<accession>A0A418ZZW4</accession>
<sequence length="914" mass="96709">MLLLGPLGFAAPWLLTALVALPVLWVILRAMPPAPRRVVFPGVALLAGLADRHPVAQRTPWWLLLIRLAAIAALILALAGPVWRPVVQAPADGPLLVVLDAGFAAAPDWSARQMRAERALTDAARDGRPAALVLADARPATGPVAFRAGTDWLSGLRGAQPAAWATGLPGDPGAALADRPQGALTTLWIADGTDHPHRAAWLEALSDLGPVTVVPPARPLRSLTLQGGETPSLTLSQTDEAAPAILAIGPDPQGIERPLARLTPGDPRSEDGVARRPVAIDLPPELRNRITRFQVEGEAHAGAVVLADDRVRRRKVALVGDPLAEGQQLLAQTHYLRQALAPSTDLVEGALGDVLDTAPDVIVLADQVQLAEAEDLSRWVQDGGLLIRFAGPRMAGYDRLQDEALLPVALREGGRDIGGALSWGDPRGLAPFAADGPFAGLAIPDDVTVRAQLMAQPGPDLGARTIAALSDATPLITRDRLGAGQVVLIHVTANAEWSNLPLSGLFVQMMERLVATARMSPTEATAEDRDRPFWTPRLVLDGFGRPNDPEGLSPVAADLMAEGPGPDRPAGIYAAGERQQALNAGGPIALAEWPGAMVESARTGPGRDLKGLLLAAAAILLAVDALASAMLGRGRRMAAALLILALTPLPRAEAQELDSDLMRAAAEVALAYVQTGDPRIDQASEQGLWGLSLALRGRTSVEPGRPIGVDLETDDLSLLTFLYWPVTEAQLPPGPRAYLRLNAFLRSGGMILFDTRDGDVAGVGGPDMSQALRRLAAPLDIPPLAPVPEDHVLTRTFYLLEDFPGRWQGNPVWVEAPPVGATADAGMPFRQLNDGVSPVIIGGNSWAEAWAVDDDGYPAFPIGSGGGEGDRQREMATRFGVNLIMYVLTGNYKSDQVHVPALLDRLRNEEALSR</sequence>